<name>A0ABV0CWH6_9SPHN</name>
<dbReference type="SMART" id="SM00671">
    <property type="entry name" value="SEL1"/>
    <property type="match status" value="1"/>
</dbReference>
<evidence type="ECO:0000256" key="1">
    <source>
        <dbReference type="SAM" id="SignalP"/>
    </source>
</evidence>
<organism evidence="2 3">
    <name type="scientific">Aurantiacibacter flavus</name>
    <dbReference type="NCBI Taxonomy" id="3145232"/>
    <lineage>
        <taxon>Bacteria</taxon>
        <taxon>Pseudomonadati</taxon>
        <taxon>Pseudomonadota</taxon>
        <taxon>Alphaproteobacteria</taxon>
        <taxon>Sphingomonadales</taxon>
        <taxon>Erythrobacteraceae</taxon>
        <taxon>Aurantiacibacter</taxon>
    </lineage>
</organism>
<dbReference type="InterPro" id="IPR006597">
    <property type="entry name" value="Sel1-like"/>
</dbReference>
<feature type="chain" id="PRO_5046670546" evidence="1">
    <location>
        <begin position="20"/>
        <end position="127"/>
    </location>
</feature>
<reference evidence="2 3" key="1">
    <citation type="submission" date="2024-05" db="EMBL/GenBank/DDBJ databases">
        <authorList>
            <person name="Park S."/>
        </authorList>
    </citation>
    <scope>NUCLEOTIDE SEQUENCE [LARGE SCALE GENOMIC DNA]</scope>
    <source>
        <strain evidence="2 3">DGU5</strain>
    </source>
</reference>
<gene>
    <name evidence="2" type="ORF">ABDJ38_04680</name>
</gene>
<feature type="signal peptide" evidence="1">
    <location>
        <begin position="1"/>
        <end position="19"/>
    </location>
</feature>
<dbReference type="InterPro" id="IPR011990">
    <property type="entry name" value="TPR-like_helical_dom_sf"/>
</dbReference>
<dbReference type="Gene3D" id="1.25.40.10">
    <property type="entry name" value="Tetratricopeptide repeat domain"/>
    <property type="match status" value="1"/>
</dbReference>
<evidence type="ECO:0000313" key="2">
    <source>
        <dbReference type="EMBL" id="MEN7536461.1"/>
    </source>
</evidence>
<protein>
    <submittedName>
        <fullName evidence="2">SEL1-like repeat protein</fullName>
    </submittedName>
</protein>
<sequence length="127" mass="13711">MTALLAALLALQAPIAAGGADVLAAWSVETLADTEAAAKRGDKIAQYELGRRYEEGDGVDRDLERALRWYTRAAKSTASETSVYSGPVGSERHGRAIGIRNPNYRVGLPAAAFRADAVRQMLKDEHR</sequence>
<keyword evidence="1" id="KW-0732">Signal</keyword>
<dbReference type="SUPFAM" id="SSF81901">
    <property type="entry name" value="HCP-like"/>
    <property type="match status" value="1"/>
</dbReference>
<dbReference type="EMBL" id="JBDLBR010000001">
    <property type="protein sequence ID" value="MEN7536461.1"/>
    <property type="molecule type" value="Genomic_DNA"/>
</dbReference>
<keyword evidence="3" id="KW-1185">Reference proteome</keyword>
<evidence type="ECO:0000313" key="3">
    <source>
        <dbReference type="Proteomes" id="UP001484535"/>
    </source>
</evidence>
<dbReference type="Pfam" id="PF08238">
    <property type="entry name" value="Sel1"/>
    <property type="match status" value="1"/>
</dbReference>
<dbReference type="RefSeq" id="WP_346783893.1">
    <property type="nucleotide sequence ID" value="NZ_JBDLBR010000001.1"/>
</dbReference>
<dbReference type="Proteomes" id="UP001484535">
    <property type="component" value="Unassembled WGS sequence"/>
</dbReference>
<proteinExistence type="predicted"/>
<accession>A0ABV0CWH6</accession>
<comment type="caution">
    <text evidence="2">The sequence shown here is derived from an EMBL/GenBank/DDBJ whole genome shotgun (WGS) entry which is preliminary data.</text>
</comment>